<evidence type="ECO:0000313" key="3">
    <source>
        <dbReference type="Proteomes" id="UP000887116"/>
    </source>
</evidence>
<evidence type="ECO:0008006" key="4">
    <source>
        <dbReference type="Google" id="ProtNLM"/>
    </source>
</evidence>
<dbReference type="GO" id="GO:0051310">
    <property type="term" value="P:metaphase chromosome alignment"/>
    <property type="evidence" value="ECO:0007669"/>
    <property type="project" value="TreeGrafter"/>
</dbReference>
<sequence length="3362" mass="391648">MDWASSEWKQGLTPLAVQKVNALEEKIDKLQKERQQKQLQCECLELALDKEKRKVEKEKQQTTLIQRELQSLGDLCKDFENKQQKLQNEIQNRDSRIGCLEGLLAQTKKDNCRLQQLENDLEELRSIRETSRIEKEQKELSFTSDQKLITHQDSVSGNSGIDILTERGNNQNVLNDNDLLHSYKEKITTLESTIQELRSKLNLLSSNESNEETGNSQLKTPGRPKIEVVEASPAIRARSTLNVWDSFASTPAKENKESFLRHHSDSTALASTDGKVLALQTQLKQLRQELDCQRHNFEASKNSLEQKFKEKENRLKDDMKYQLQVSADLDKELKDTKNKYQQEITQASKKLDVLAAQLKKAEVTNETFKKDMKHMETKINSNNLSLNVREEEVRDLLKQKNAIETSLQSLQTQVFESEKKCKVLEKQNSSLTDNINTVKLQLDGSCNLVQEKENSLAKANKELEIMSISNKNLQDKVQELENILLAEQKINAKFIQDEKILTEKIEVLENEQNQLNDKFTSEIKKSQEFECTIEKQQLCIFSLKNELTEKTANLDLVNKQMIDSKNEFEEKIIDLNNTLKCIQEKSSAFESSLEQCSLRECTIKEKLGHVEREKEELLSKFNIEACKTQELEKSIVEAKQSISLLKEELLNKSCIYEELDNQLKASKDSYEIKIKQSEEKLSAALKDYTTLENQLKESSLTEISLKQKLEQLNKEKEEIIYQLNIENNLRSSLDSKIVELEACNTSLKVELSNKSLECDDLKKKNGELESQSVNKETKVRELEEELITLQNLQQLISENELHLKEHVQLLENEKKELGVQLMEETSKVQNLSTCHEELKSEISSLQEELLNKSLESQNIIQAMEISSDELKIKVNELNKRLSATLEDYATLENQLKECAVNETSLKQKLDEASSAKEELTSQFLAENNLRQNLEIQLNDLQSKYECLKEEFCAKSSEYDELKNKFMNLETEYKAQTEELEDKMTAALSEVAASQKHLQSISSHETELRDQLDVLLKEKEKLNYNLTEETKKVHDALMSNEELKSNISSLQEELSCKISELERISQIMERSSDQFKIEVQLLEEKLSNENNQSSSMKQQLEVSLTNERMLLEEINSLKEEKILLEEKLIVSKDKIQELESSSVELIQNIQVLNDKMCKESSELEKVHDQMMSKKEHVAMILELEEKLSDMNLECINLKNELKNFLSQKNSIEEKLKLSEEKNSELNEKLVLEISKTQSLQSNIEEIKTSKSLLEEQLSLKSSHLSEYEKKIQDLQLSFDSDQTKHAELENQLQEFVQKEALFKENILKLQSEVDDFSRGSKAVDEEMQKLKSVIDEQQVIVQDLERKQSDTLTENQFQLQKFKDDKALLLNRIDLLIIEKDDIAACLEREISKRQNLELNIEGWKTLVISLEEDLSCMSLECEKIDNEYELLKNNYENKKRELESKLSVSQTEQTCQIEEWNAKEVSLKNKLQLLEEEHNEISLYLTAEIQKNKELEVQVKQLDEVMKENRNIQTKIQELENELLASNKEYSLLTSKLQESSTKQSFLKEEVDVLTKVKQECELKIKDLNTHVSSLEESLSLKTFEQDELIHQNMVLKEDFEIEVQNLKQKLSFTEKELSDLCAQLEEMKSKEKNPDEILQLLEKENFKLNENSNAASEQIQKLELDVKESQRLNKSLEEELCMKSVKMDELAKEIEALKSEYLIEVQNLKQKLSFTEKELSDLCAQLEEMESKEKNSDEILQLLEKENLKLNENSNAASEQIQKLELDVKESQRLNKSLEEELCMKSVKMDELAKEIEALKSEYLIEVQNLKQKLSFTEKELSDLCAQLEEMESKEKNSDEILQLLEKENLKLNENSNAASEQIQKLELDVKESQRLNKSLEEELCMKSVKMDELAKEIEALKSEYLIEVQNLKQKLSFTEKELSDLCTQLEEMESKEKNSDEILQLLEKENLKLNENSNAASEQIQKLELDVKESQRLNKSLEEELCMKSVKMDELAKEIEALKSEYLIQSDYNCPVNQTKYFSATKVCVTSASELKSFSCSQDKDFSGLLHDFSTKTLNKMCDLEYNLIDKLEKCKFLCNHQLISLVELNKMKKIFLCLRRNLIQIQLLKKFMICFCAILKSNLSAYMLRSVNEIVLVKLFPKEFCFTLQNFLYLCNNTFNKILFSISQTFEKCLSIDKHSIFFKNHSNIHNSDLHRPVVPKTAYLLYLAKFNKIRVTSKPTCILRKKLNVMFPQGELNAVKSVDLLSVHETPFFLNFVITLYDWISKMCCNASNAVDVTPTAEFCYSAFQLKNVLPSMASSSPIFHVFWKYYKEILDVKADILDEVCYWKYHYNILGINKNDILKIITQLEKRSKNEEKLNKDTQLKINYFTEENHALQPVKESLEHSLKVEKEKQRLLNATIEEIEKDLGETFLQREKFKNMALNTNKLLLCLKKHNDISFVFSDIRLVGEIYSDTCFCEKCILEEETSNDSSHDILTLKYCFEWIDRLIHAGCQLERELKEFRQHKSDLRILYEKLQDENSQLEMTVDAYSKDLKNVNSEIENVRYELKKQIEKNEILSKSIDKKDTLELELCNNIEENKKKINELEHKIILLSTDKEKIEFDVLCKEKEITSLKSLIDEKTHLFEKIHLKCDEYENKISLLNSTISRLEEEKALNEHLSSLNQSHNLGSSIESDCFDGKSSKTIINELQNQINSLKKSNDSLNLNIKNMEGELKNLHLEKQNAVEKLQKLSEEISSFSQKYNDEKKTTRDLLLKLTDFENLKNDTEGIINQLKCKNESLEKDINVLKFVNREHEQEIFKKNSDLEKCHHLIEQLQNKIEKEQSNFKIQIKNSEKSDKLKIQLKEMIAIKSNLEEEISKLKLVETEKTEILKKLTEMEFQKNLITQQFDKLKSEMKDTEENNQKLKMECKELSNLLNDMKILKTTLEEDLNKKENCIACLNSQLEHSSAEHAKLRKMNSELSAEVSSLKKAENSFQQEIESLTKQLKDLMKNIKIESNEKKQLKIELEDMKERLVKSHKLVNIYLEPEFQKTKNGLNNALNFISNIFKIILNALENYNEYSNSEVLKSDITSLMIHWKKNPEEQFQVHIFDHLRLFFKTLIDKQIEDSAVSKHVTSIIESLNNIRTLCESNQNTNSPMENISNLSLFEKTFTKNSLERNDYSPTNIITDLLCIKKEIDSCFCSLKSIICERTEEINMLKGKLHEFSSKANDCNCKSSDMDKTSFKWKYELYKRQNRQLEEKYNKVAVLAEEMEKSMKLLQEEKLSLEEEADELCNELKKLEVKYASSEELINALEELNMLKQKLRDTENENNWLKRNLREIQLCQVKDSKQIASNNQNQTELSMFERPCLKKNFVKR</sequence>
<dbReference type="GO" id="GO:0000922">
    <property type="term" value="C:spindle pole"/>
    <property type="evidence" value="ECO:0007669"/>
    <property type="project" value="TreeGrafter"/>
</dbReference>
<dbReference type="GO" id="GO:0070840">
    <property type="term" value="F:dynein complex binding"/>
    <property type="evidence" value="ECO:0007669"/>
    <property type="project" value="TreeGrafter"/>
</dbReference>
<evidence type="ECO:0000256" key="1">
    <source>
        <dbReference type="SAM" id="Coils"/>
    </source>
</evidence>
<proteinExistence type="predicted"/>
<feature type="coiled-coil region" evidence="1">
    <location>
        <begin position="2691"/>
        <end position="3025"/>
    </location>
</feature>
<gene>
    <name evidence="2" type="primary">AVEN_125621_1</name>
    <name evidence="2" type="ORF">TNCT_529791</name>
</gene>
<dbReference type="OrthoDB" id="6431970at2759"/>
<comment type="caution">
    <text evidence="2">The sequence shown here is derived from an EMBL/GenBank/DDBJ whole genome shotgun (WGS) entry which is preliminary data.</text>
</comment>
<dbReference type="GO" id="GO:0008017">
    <property type="term" value="F:microtubule binding"/>
    <property type="evidence" value="ECO:0007669"/>
    <property type="project" value="InterPro"/>
</dbReference>
<feature type="coiled-coil region" evidence="1">
    <location>
        <begin position="1393"/>
        <end position="1986"/>
    </location>
</feature>
<feature type="coiled-coil region" evidence="1">
    <location>
        <begin position="2504"/>
        <end position="2601"/>
    </location>
</feature>
<feature type="coiled-coil region" evidence="1">
    <location>
        <begin position="558"/>
        <end position="585"/>
    </location>
</feature>
<dbReference type="PANTHER" id="PTHR18874:SF10">
    <property type="entry name" value="CENTROMERE PROTEIN F"/>
    <property type="match status" value="1"/>
</dbReference>
<dbReference type="GO" id="GO:0005634">
    <property type="term" value="C:nucleus"/>
    <property type="evidence" value="ECO:0007669"/>
    <property type="project" value="TreeGrafter"/>
</dbReference>
<reference evidence="2" key="1">
    <citation type="submission" date="2020-07" db="EMBL/GenBank/DDBJ databases">
        <title>Multicomponent nature underlies the extraordinary mechanical properties of spider dragline silk.</title>
        <authorList>
            <person name="Kono N."/>
            <person name="Nakamura H."/>
            <person name="Mori M."/>
            <person name="Yoshida Y."/>
            <person name="Ohtoshi R."/>
            <person name="Malay A.D."/>
            <person name="Moran D.A.P."/>
            <person name="Tomita M."/>
            <person name="Numata K."/>
            <person name="Arakawa K."/>
        </authorList>
    </citation>
    <scope>NUCLEOTIDE SEQUENCE</scope>
</reference>
<feature type="coiled-coil region" evidence="1">
    <location>
        <begin position="269"/>
        <end position="525"/>
    </location>
</feature>
<name>A0A8X6HGQ4_TRICU</name>
<protein>
    <recommendedName>
        <fullName evidence="4">Centromere protein F</fullName>
    </recommendedName>
</protein>
<feature type="coiled-coil region" evidence="1">
    <location>
        <begin position="13"/>
        <end position="134"/>
    </location>
</feature>
<feature type="coiled-coil region" evidence="1">
    <location>
        <begin position="2350"/>
        <end position="2412"/>
    </location>
</feature>
<organism evidence="2 3">
    <name type="scientific">Trichonephila clavata</name>
    <name type="common">Joro spider</name>
    <name type="synonym">Nephila clavata</name>
    <dbReference type="NCBI Taxonomy" id="2740835"/>
    <lineage>
        <taxon>Eukaryota</taxon>
        <taxon>Metazoa</taxon>
        <taxon>Ecdysozoa</taxon>
        <taxon>Arthropoda</taxon>
        <taxon>Chelicerata</taxon>
        <taxon>Arachnida</taxon>
        <taxon>Araneae</taxon>
        <taxon>Araneomorphae</taxon>
        <taxon>Entelegynae</taxon>
        <taxon>Araneoidea</taxon>
        <taxon>Nephilidae</taxon>
        <taxon>Trichonephila</taxon>
    </lineage>
</organism>
<feature type="coiled-coil region" evidence="1">
    <location>
        <begin position="1004"/>
        <end position="1346"/>
    </location>
</feature>
<feature type="coiled-coil region" evidence="1">
    <location>
        <begin position="628"/>
        <end position="978"/>
    </location>
</feature>
<keyword evidence="3" id="KW-1185">Reference proteome</keyword>
<dbReference type="Proteomes" id="UP000887116">
    <property type="component" value="Unassembled WGS sequence"/>
</dbReference>
<accession>A0A8X6HGQ4</accession>
<keyword evidence="1" id="KW-0175">Coiled coil</keyword>
<feature type="coiled-coil region" evidence="1">
    <location>
        <begin position="180"/>
        <end position="207"/>
    </location>
</feature>
<dbReference type="PANTHER" id="PTHR18874">
    <property type="entry name" value="CMF/LEK/CENP CELL DIVISION-RELATED"/>
    <property type="match status" value="1"/>
</dbReference>
<dbReference type="GO" id="GO:0000278">
    <property type="term" value="P:mitotic cell cycle"/>
    <property type="evidence" value="ECO:0007669"/>
    <property type="project" value="TreeGrafter"/>
</dbReference>
<evidence type="ECO:0000313" key="2">
    <source>
        <dbReference type="EMBL" id="GFQ73877.1"/>
    </source>
</evidence>
<dbReference type="GO" id="GO:0010389">
    <property type="term" value="P:regulation of G2/M transition of mitotic cell cycle"/>
    <property type="evidence" value="ECO:0007669"/>
    <property type="project" value="TreeGrafter"/>
</dbReference>
<dbReference type="GO" id="GO:0000775">
    <property type="term" value="C:chromosome, centromeric region"/>
    <property type="evidence" value="ECO:0007669"/>
    <property type="project" value="InterPro"/>
</dbReference>
<dbReference type="InterPro" id="IPR043513">
    <property type="entry name" value="Cenp-F"/>
</dbReference>
<feature type="coiled-coil region" evidence="1">
    <location>
        <begin position="3233"/>
        <end position="3322"/>
    </location>
</feature>
<dbReference type="EMBL" id="BMAO01011468">
    <property type="protein sequence ID" value="GFQ73877.1"/>
    <property type="molecule type" value="Genomic_DNA"/>
</dbReference>